<dbReference type="Proteomes" id="UP000217676">
    <property type="component" value="Chromosome"/>
</dbReference>
<dbReference type="KEGG" id="slau:SLA_2939"/>
<evidence type="ECO:0000256" key="1">
    <source>
        <dbReference type="SAM" id="MobiDB-lite"/>
    </source>
</evidence>
<feature type="region of interest" description="Disordered" evidence="1">
    <location>
        <begin position="1"/>
        <end position="53"/>
    </location>
</feature>
<gene>
    <name evidence="2" type="ORF">SLA_2939</name>
</gene>
<evidence type="ECO:0000313" key="2">
    <source>
        <dbReference type="EMBL" id="BAU83855.1"/>
    </source>
</evidence>
<proteinExistence type="predicted"/>
<evidence type="ECO:0000313" key="3">
    <source>
        <dbReference type="Proteomes" id="UP000217676"/>
    </source>
</evidence>
<accession>A0A160P018</accession>
<dbReference type="EMBL" id="AP017424">
    <property type="protein sequence ID" value="BAU83855.1"/>
    <property type="molecule type" value="Genomic_DNA"/>
</dbReference>
<sequence>MSRPGRKKNGCADTGPNGYTGSAPLGGQERAGNNARGAEHPSTTRKPHGPKAS</sequence>
<protein>
    <submittedName>
        <fullName evidence="2">Uncharacterized protein</fullName>
    </submittedName>
</protein>
<dbReference type="AlphaFoldDB" id="A0A160P018"/>
<name>A0A160P018_STRLU</name>
<reference evidence="2 3" key="1">
    <citation type="journal article" date="2016" name="Genome Announc.">
        <title>Complete Genome Sequence of Thiostrepton-Producing Streptomyces laurentii ATCC 31255.</title>
        <authorList>
            <person name="Doi K."/>
            <person name="Fujino Y."/>
            <person name="Nagayoshi Y."/>
            <person name="Ohshima T."/>
            <person name="Ogata S."/>
        </authorList>
    </citation>
    <scope>NUCLEOTIDE SEQUENCE [LARGE SCALE GENOMIC DNA]</scope>
    <source>
        <strain evidence="2 3">ATCC 31255</strain>
    </source>
</reference>
<organism evidence="2 3">
    <name type="scientific">Streptomyces laurentii</name>
    <dbReference type="NCBI Taxonomy" id="39478"/>
    <lineage>
        <taxon>Bacteria</taxon>
        <taxon>Bacillati</taxon>
        <taxon>Actinomycetota</taxon>
        <taxon>Actinomycetes</taxon>
        <taxon>Kitasatosporales</taxon>
        <taxon>Streptomycetaceae</taxon>
        <taxon>Streptomyces</taxon>
    </lineage>
</organism>
<feature type="compositionally biased region" description="Basic residues" evidence="1">
    <location>
        <begin position="43"/>
        <end position="53"/>
    </location>
</feature>
<keyword evidence="3" id="KW-1185">Reference proteome</keyword>